<proteinExistence type="predicted"/>
<reference evidence="2" key="1">
    <citation type="submission" date="2016-10" db="EMBL/GenBank/DDBJ databases">
        <authorList>
            <person name="Varghese N."/>
            <person name="Submissions S."/>
        </authorList>
    </citation>
    <scope>NUCLEOTIDE SEQUENCE [LARGE SCALE GENOMIC DNA]</scope>
    <source>
        <strain evidence="2">DSM 22951</strain>
    </source>
</reference>
<evidence type="ECO:0000313" key="2">
    <source>
        <dbReference type="Proteomes" id="UP000250028"/>
    </source>
</evidence>
<name>A0A2Y8ZUK2_9MICO</name>
<protein>
    <submittedName>
        <fullName evidence="1">Uncharacterized protein</fullName>
    </submittedName>
</protein>
<keyword evidence="2" id="KW-1185">Reference proteome</keyword>
<dbReference type="AlphaFoldDB" id="A0A2Y8ZUK2"/>
<evidence type="ECO:0000313" key="1">
    <source>
        <dbReference type="EMBL" id="SSA35704.1"/>
    </source>
</evidence>
<gene>
    <name evidence="1" type="ORF">SAMN04489750_3074</name>
</gene>
<accession>A0A2Y8ZUK2</accession>
<dbReference type="EMBL" id="UESZ01000001">
    <property type="protein sequence ID" value="SSA35704.1"/>
    <property type="molecule type" value="Genomic_DNA"/>
</dbReference>
<dbReference type="Proteomes" id="UP000250028">
    <property type="component" value="Unassembled WGS sequence"/>
</dbReference>
<organism evidence="1 2">
    <name type="scientific">Branchiibius hedensis</name>
    <dbReference type="NCBI Taxonomy" id="672460"/>
    <lineage>
        <taxon>Bacteria</taxon>
        <taxon>Bacillati</taxon>
        <taxon>Actinomycetota</taxon>
        <taxon>Actinomycetes</taxon>
        <taxon>Micrococcales</taxon>
        <taxon>Dermacoccaceae</taxon>
        <taxon>Branchiibius</taxon>
    </lineage>
</organism>
<sequence length="219" mass="24057">MRWWRRRGLAKAARSAYERLEPHVYYPGADRPDADTDDIERAMSLASIQADLVGTSPNDVVSSVATRIAVIRKLSALGRPLAEGAEKQAIRDAALDLYEADTSVAWIVLNAQLGEALAAPLVASWLAGQIPPDSTDPRSAGDAEVRELLAETFADAAVTDLSAREQSDLVLGEPVLSTDRADRWIQKLVDDVWSGEPQRTIPEVSRRELRDQLLRRFGT</sequence>